<feature type="compositionally biased region" description="Basic residues" evidence="6">
    <location>
        <begin position="327"/>
        <end position="338"/>
    </location>
</feature>
<dbReference type="InterPro" id="IPR049326">
    <property type="entry name" value="Rhodopsin_dom_fungi"/>
</dbReference>
<evidence type="ECO:0000259" key="8">
    <source>
        <dbReference type="Pfam" id="PF20684"/>
    </source>
</evidence>
<dbReference type="STRING" id="1810919.A0A3D8QRZ6"/>
<feature type="transmembrane region" description="Helical" evidence="7">
    <location>
        <begin position="44"/>
        <end position="67"/>
    </location>
</feature>
<reference evidence="9 10" key="1">
    <citation type="journal article" date="2018" name="IMA Fungus">
        <title>IMA Genome-F 9: Draft genome sequence of Annulohypoxylon stygium, Aspergillus mulundensis, Berkeleyomyces basicola (syn. Thielaviopsis basicola), Ceratocystis smalleyi, two Cercospora beticola strains, Coleophoma cylindrospora, Fusarium fracticaudum, Phialophora cf. hyalina, and Morchella septimelata.</title>
        <authorList>
            <person name="Wingfield B.D."/>
            <person name="Bills G.F."/>
            <person name="Dong Y."/>
            <person name="Huang W."/>
            <person name="Nel W.J."/>
            <person name="Swalarsk-Parry B.S."/>
            <person name="Vaghefi N."/>
            <person name="Wilken P.M."/>
            <person name="An Z."/>
            <person name="de Beer Z.W."/>
            <person name="De Vos L."/>
            <person name="Chen L."/>
            <person name="Duong T.A."/>
            <person name="Gao Y."/>
            <person name="Hammerbacher A."/>
            <person name="Kikkert J.R."/>
            <person name="Li Y."/>
            <person name="Li H."/>
            <person name="Li K."/>
            <person name="Li Q."/>
            <person name="Liu X."/>
            <person name="Ma X."/>
            <person name="Naidoo K."/>
            <person name="Pethybridge S.J."/>
            <person name="Sun J."/>
            <person name="Steenkamp E.T."/>
            <person name="van der Nest M.A."/>
            <person name="van Wyk S."/>
            <person name="Wingfield M.J."/>
            <person name="Xiong C."/>
            <person name="Yue Q."/>
            <person name="Zhang X."/>
        </authorList>
    </citation>
    <scope>NUCLEOTIDE SEQUENCE [LARGE SCALE GENOMIC DNA]</scope>
    <source>
        <strain evidence="9 10">DSM 5745</strain>
    </source>
</reference>
<accession>A0A3D8QRZ6</accession>
<comment type="subcellular location">
    <subcellularLocation>
        <location evidence="1">Membrane</location>
        <topology evidence="1">Multi-pass membrane protein</topology>
    </subcellularLocation>
</comment>
<keyword evidence="3 7" id="KW-1133">Transmembrane helix</keyword>
<evidence type="ECO:0000256" key="6">
    <source>
        <dbReference type="SAM" id="MobiDB-lite"/>
    </source>
</evidence>
<dbReference type="InterPro" id="IPR052337">
    <property type="entry name" value="SAT4-like"/>
</dbReference>
<feature type="transmembrane region" description="Helical" evidence="7">
    <location>
        <begin position="227"/>
        <end position="245"/>
    </location>
</feature>
<evidence type="ECO:0000256" key="4">
    <source>
        <dbReference type="ARBA" id="ARBA00023136"/>
    </source>
</evidence>
<comment type="caution">
    <text evidence="9">The sequence shown here is derived from an EMBL/GenBank/DDBJ whole genome shotgun (WGS) entry which is preliminary data.</text>
</comment>
<organism evidence="9 10">
    <name type="scientific">Aspergillus mulundensis</name>
    <dbReference type="NCBI Taxonomy" id="1810919"/>
    <lineage>
        <taxon>Eukaryota</taxon>
        <taxon>Fungi</taxon>
        <taxon>Dikarya</taxon>
        <taxon>Ascomycota</taxon>
        <taxon>Pezizomycotina</taxon>
        <taxon>Eurotiomycetes</taxon>
        <taxon>Eurotiomycetidae</taxon>
        <taxon>Eurotiales</taxon>
        <taxon>Aspergillaceae</taxon>
        <taxon>Aspergillus</taxon>
        <taxon>Aspergillus subgen. Nidulantes</taxon>
    </lineage>
</organism>
<feature type="transmembrane region" description="Helical" evidence="7">
    <location>
        <begin position="87"/>
        <end position="111"/>
    </location>
</feature>
<keyword evidence="2 7" id="KW-0812">Transmembrane</keyword>
<dbReference type="AlphaFoldDB" id="A0A3D8QRZ6"/>
<feature type="region of interest" description="Disordered" evidence="6">
    <location>
        <begin position="303"/>
        <end position="340"/>
    </location>
</feature>
<evidence type="ECO:0000256" key="2">
    <source>
        <dbReference type="ARBA" id="ARBA00022692"/>
    </source>
</evidence>
<dbReference type="Proteomes" id="UP000256690">
    <property type="component" value="Unassembled WGS sequence"/>
</dbReference>
<keyword evidence="4 7" id="KW-0472">Membrane</keyword>
<dbReference type="OrthoDB" id="4682787at2759"/>
<evidence type="ECO:0000256" key="3">
    <source>
        <dbReference type="ARBA" id="ARBA00022989"/>
    </source>
</evidence>
<comment type="similarity">
    <text evidence="5">Belongs to the SAT4 family.</text>
</comment>
<dbReference type="Pfam" id="PF20684">
    <property type="entry name" value="Fung_rhodopsin"/>
    <property type="match status" value="2"/>
</dbReference>
<feature type="transmembrane region" description="Helical" evidence="7">
    <location>
        <begin position="198"/>
        <end position="215"/>
    </location>
</feature>
<dbReference type="RefSeq" id="XP_026599607.1">
    <property type="nucleotide sequence ID" value="XM_026751875.1"/>
</dbReference>
<evidence type="ECO:0000256" key="1">
    <source>
        <dbReference type="ARBA" id="ARBA00004141"/>
    </source>
</evidence>
<dbReference type="PANTHER" id="PTHR33048">
    <property type="entry name" value="PTH11-LIKE INTEGRAL MEMBRANE PROTEIN (AFU_ORTHOLOGUE AFUA_5G11245)"/>
    <property type="match status" value="1"/>
</dbReference>
<dbReference type="GeneID" id="38120229"/>
<feature type="domain" description="Rhodopsin" evidence="8">
    <location>
        <begin position="200"/>
        <end position="291"/>
    </location>
</feature>
<feature type="transmembrane region" description="Helical" evidence="7">
    <location>
        <begin position="275"/>
        <end position="294"/>
    </location>
</feature>
<gene>
    <name evidence="9" type="ORF">DSM5745_09859</name>
</gene>
<evidence type="ECO:0000256" key="7">
    <source>
        <dbReference type="SAM" id="Phobius"/>
    </source>
</evidence>
<protein>
    <recommendedName>
        <fullName evidence="8">Rhodopsin domain-containing protein</fullName>
    </recommendedName>
</protein>
<dbReference type="EMBL" id="PVWQ01000014">
    <property type="protein sequence ID" value="RDW64448.1"/>
    <property type="molecule type" value="Genomic_DNA"/>
</dbReference>
<sequence length="438" mass="48286">MADVENRGWVLYAVSWPLFGLALLIIALRLWVRARIVRSVGWDDAFIILAFVCALINTVLVTISVEYGTGRHASDLTENQRIQSMKYQVLSAGFHVMSTNWGKVSVALFLIRIISEVKNHKRGMYALIGVMSAINLGAVITIYAQCQPTAVIWDHRLAGPEACWPPGTQKNYSFFQGGMFSQLGVYVMMSDAGADCDVAASAFTDLILAVYPLFTIKDLQMATKVKVGLGFVLSLGLVAMVAAIIKATHLPDMTSYEDYTWATVDLTIWVSLEQYIIILAACIPALTPLFNIIIRRASNRSKSKSKSRSKSNELIPNAAGGDGTKRSSYKRHLRHSSRSKGLSRDFVLDIDSNASSSQHQSYNPFASVGREYVEYPLTWTNLQPPQQGDLASITSGSESELHVPEAIPSAEAESGILRTTEFRIKAVSSERYSHYRAG</sequence>
<name>A0A3D8QRZ6_9EURO</name>
<keyword evidence="10" id="KW-1185">Reference proteome</keyword>
<dbReference type="PANTHER" id="PTHR33048:SF164">
    <property type="entry name" value="INTEGRAL MEMBRANE PROTEIN-RELATED"/>
    <property type="match status" value="1"/>
</dbReference>
<feature type="transmembrane region" description="Helical" evidence="7">
    <location>
        <begin position="12"/>
        <end position="32"/>
    </location>
</feature>
<feature type="transmembrane region" description="Helical" evidence="7">
    <location>
        <begin position="123"/>
        <end position="144"/>
    </location>
</feature>
<proteinExistence type="inferred from homology"/>
<feature type="domain" description="Rhodopsin" evidence="8">
    <location>
        <begin position="28"/>
        <end position="164"/>
    </location>
</feature>
<evidence type="ECO:0000313" key="10">
    <source>
        <dbReference type="Proteomes" id="UP000256690"/>
    </source>
</evidence>
<dbReference type="GO" id="GO:0016020">
    <property type="term" value="C:membrane"/>
    <property type="evidence" value="ECO:0007669"/>
    <property type="project" value="UniProtKB-SubCell"/>
</dbReference>
<evidence type="ECO:0000256" key="5">
    <source>
        <dbReference type="ARBA" id="ARBA00038359"/>
    </source>
</evidence>
<evidence type="ECO:0000313" key="9">
    <source>
        <dbReference type="EMBL" id="RDW64448.1"/>
    </source>
</evidence>